<evidence type="ECO:0000256" key="1">
    <source>
        <dbReference type="ARBA" id="ARBA00005188"/>
    </source>
</evidence>
<dbReference type="PANTHER" id="PTHR23090:SF9">
    <property type="entry name" value="GLUTAMINE-DEPENDENT NAD(+) SYNTHETASE"/>
    <property type="match status" value="1"/>
</dbReference>
<dbReference type="GO" id="GO:0005524">
    <property type="term" value="F:ATP binding"/>
    <property type="evidence" value="ECO:0007669"/>
    <property type="project" value="UniProtKB-UniRule"/>
</dbReference>
<evidence type="ECO:0000256" key="4">
    <source>
        <dbReference type="ARBA" id="ARBA00022741"/>
    </source>
</evidence>
<dbReference type="RefSeq" id="WP_213403432.1">
    <property type="nucleotide sequence ID" value="NZ_JAGIBT010000004.1"/>
</dbReference>
<evidence type="ECO:0000313" key="9">
    <source>
        <dbReference type="EMBL" id="MBS7824151.1"/>
    </source>
</evidence>
<keyword evidence="5 7" id="KW-0067">ATP-binding</keyword>
<keyword evidence="4 7" id="KW-0547">Nucleotide-binding</keyword>
<keyword evidence="3 7" id="KW-0436">Ligase</keyword>
<dbReference type="InterPro" id="IPR014729">
    <property type="entry name" value="Rossmann-like_a/b/a_fold"/>
</dbReference>
<evidence type="ECO:0000259" key="8">
    <source>
        <dbReference type="PROSITE" id="PS50263"/>
    </source>
</evidence>
<dbReference type="Pfam" id="PF00795">
    <property type="entry name" value="CN_hydrolase"/>
    <property type="match status" value="1"/>
</dbReference>
<dbReference type="InterPro" id="IPR022310">
    <property type="entry name" value="NAD/GMP_synthase"/>
</dbReference>
<evidence type="ECO:0000256" key="3">
    <source>
        <dbReference type="ARBA" id="ARBA00022598"/>
    </source>
</evidence>
<dbReference type="AlphaFoldDB" id="A0AB35BYM9"/>
<dbReference type="Pfam" id="PF02540">
    <property type="entry name" value="NAD_synthase"/>
    <property type="match status" value="1"/>
</dbReference>
<dbReference type="PIRSF" id="PIRSF006630">
    <property type="entry name" value="NADS_GAT"/>
    <property type="match status" value="1"/>
</dbReference>
<dbReference type="GO" id="GO:0004359">
    <property type="term" value="F:glutaminase activity"/>
    <property type="evidence" value="ECO:0007669"/>
    <property type="project" value="InterPro"/>
</dbReference>
<reference evidence="9" key="1">
    <citation type="submission" date="2021-03" db="EMBL/GenBank/DDBJ databases">
        <title>Identification and antibiotic profiling of Wohlfahrtiimonas chitiniclastica, an underestimated human pathogen.</title>
        <authorList>
            <person name="Kopf A."/>
            <person name="Bunk B."/>
            <person name="Coldewey S."/>
            <person name="Gunzer F."/>
            <person name="Riedel T."/>
            <person name="Schroettner P."/>
        </authorList>
    </citation>
    <scope>NUCLEOTIDE SEQUENCE</scope>
    <source>
        <strain evidence="9">DSM 100917</strain>
    </source>
</reference>
<organism evidence="9 10">
    <name type="scientific">Wohlfahrtiimonas chitiniclastica</name>
    <dbReference type="NCBI Taxonomy" id="400946"/>
    <lineage>
        <taxon>Bacteria</taxon>
        <taxon>Pseudomonadati</taxon>
        <taxon>Pseudomonadota</taxon>
        <taxon>Gammaproteobacteria</taxon>
        <taxon>Cardiobacteriales</taxon>
        <taxon>Ignatzschineriaceae</taxon>
        <taxon>Wohlfahrtiimonas</taxon>
    </lineage>
</organism>
<dbReference type="InterPro" id="IPR003010">
    <property type="entry name" value="C-N_Hydrolase"/>
</dbReference>
<sequence length="538" mass="60783">MYNLQIAIEQINSRGGDVARNRQIIIERIERAVSEGAELIVFPELSLSGYGADDFFLKTQFLKTCHEALIDIAKYVPAHVIALVGYPERGAAGVYSSVGILSGGQIIGNHRKTVIPNLELYMEHRYFTAGTDKTVIEIRGIKIGVIISEELFHEERLPECDVLCCAAAFLWSHELSLSRAVYLCHLANTRSMPIVYVNHVGVSNSLLLEGCSALINAEGINLLALRHFDEDQRVTSMNQLQSENPQPEYRTTTYLKHLYWAIKFVMQEFITTTPHKKALILMDGSLNSQLILFIAMKALGKERVAGLWVQSRWDSPYLKEHIQNFMTPLGVKLYSWNLENEIIDGFISQGEQLLDERWKMGTYDRFKSTIFISVAELLGAWPVSSIDKTQIALGIKDNIASFALTGFMPLTDVYQSQLVELAELLNASNERAIFPVSLIERAKNATLQKHFVNHGRETKISEIDDILRAYMEGNQSVKEIMAHASNPELVATLIRRLHHEELNRVQAGFSPKLSNRSFQNDWLFPTVVDWGSIDIETL</sequence>
<dbReference type="SUPFAM" id="SSF52402">
    <property type="entry name" value="Adenine nucleotide alpha hydrolases-like"/>
    <property type="match status" value="1"/>
</dbReference>
<evidence type="ECO:0000313" key="10">
    <source>
        <dbReference type="Proteomes" id="UP000680020"/>
    </source>
</evidence>
<dbReference type="PANTHER" id="PTHR23090">
    <property type="entry name" value="NH 3 /GLUTAMINE-DEPENDENT NAD + SYNTHETASE"/>
    <property type="match status" value="1"/>
</dbReference>
<comment type="similarity">
    <text evidence="2 7">In the C-terminal section; belongs to the NAD synthetase family.</text>
</comment>
<dbReference type="Gene3D" id="3.40.50.620">
    <property type="entry name" value="HUPs"/>
    <property type="match status" value="1"/>
</dbReference>
<comment type="pathway">
    <text evidence="1 7">Cofactor biosynthesis; NAD(+) biosynthesis; NAD(+) from deamido-NAD(+) (L-Gln route): step 1/1.</text>
</comment>
<comment type="catalytic activity">
    <reaction evidence="7">
        <text>deamido-NAD(+) + L-glutamine + ATP + H2O = L-glutamate + AMP + diphosphate + NAD(+) + H(+)</text>
        <dbReference type="Rhea" id="RHEA:24384"/>
        <dbReference type="ChEBI" id="CHEBI:15377"/>
        <dbReference type="ChEBI" id="CHEBI:15378"/>
        <dbReference type="ChEBI" id="CHEBI:29985"/>
        <dbReference type="ChEBI" id="CHEBI:30616"/>
        <dbReference type="ChEBI" id="CHEBI:33019"/>
        <dbReference type="ChEBI" id="CHEBI:57540"/>
        <dbReference type="ChEBI" id="CHEBI:58359"/>
        <dbReference type="ChEBI" id="CHEBI:58437"/>
        <dbReference type="ChEBI" id="CHEBI:456215"/>
        <dbReference type="EC" id="6.3.5.1"/>
    </reaction>
</comment>
<dbReference type="SUPFAM" id="SSF56317">
    <property type="entry name" value="Carbon-nitrogen hydrolase"/>
    <property type="match status" value="1"/>
</dbReference>
<dbReference type="EMBL" id="JAGIBU010000001">
    <property type="protein sequence ID" value="MBS7824151.1"/>
    <property type="molecule type" value="Genomic_DNA"/>
</dbReference>
<dbReference type="PROSITE" id="PS50263">
    <property type="entry name" value="CN_HYDROLASE"/>
    <property type="match status" value="1"/>
</dbReference>
<name>A0AB35BYM9_9GAMM</name>
<dbReference type="InterPro" id="IPR003694">
    <property type="entry name" value="NAD_synthase"/>
</dbReference>
<evidence type="ECO:0000256" key="2">
    <source>
        <dbReference type="ARBA" id="ARBA00007145"/>
    </source>
</evidence>
<proteinExistence type="inferred from homology"/>
<dbReference type="GO" id="GO:0003952">
    <property type="term" value="F:NAD+ synthase (glutamine-hydrolyzing) activity"/>
    <property type="evidence" value="ECO:0007669"/>
    <property type="project" value="UniProtKB-UniRule"/>
</dbReference>
<dbReference type="InterPro" id="IPR036526">
    <property type="entry name" value="C-N_Hydrolase_sf"/>
</dbReference>
<dbReference type="EC" id="6.3.5.1" evidence="7"/>
<evidence type="ECO:0000256" key="5">
    <source>
        <dbReference type="ARBA" id="ARBA00022840"/>
    </source>
</evidence>
<protein>
    <recommendedName>
        <fullName evidence="7">Glutamine-dependent NAD(+) synthetase</fullName>
        <ecNumber evidence="7">6.3.5.1</ecNumber>
    </recommendedName>
    <alternativeName>
        <fullName evidence="7">NAD(+) synthase [glutamine-hydrolyzing]</fullName>
    </alternativeName>
</protein>
<evidence type="ECO:0000256" key="6">
    <source>
        <dbReference type="ARBA" id="ARBA00023027"/>
    </source>
</evidence>
<dbReference type="GO" id="GO:0005737">
    <property type="term" value="C:cytoplasm"/>
    <property type="evidence" value="ECO:0007669"/>
    <property type="project" value="InterPro"/>
</dbReference>
<keyword evidence="6 7" id="KW-0520">NAD</keyword>
<dbReference type="CDD" id="cd07570">
    <property type="entry name" value="GAT_Gln-NAD-synth"/>
    <property type="match status" value="1"/>
</dbReference>
<feature type="domain" description="CN hydrolase" evidence="8">
    <location>
        <begin position="4"/>
        <end position="240"/>
    </location>
</feature>
<dbReference type="InterPro" id="IPR014445">
    <property type="entry name" value="Gln-dep_NAD_synthase"/>
</dbReference>
<accession>A0AB35BYM9</accession>
<dbReference type="GO" id="GO:0009435">
    <property type="term" value="P:NAD+ biosynthetic process"/>
    <property type="evidence" value="ECO:0007669"/>
    <property type="project" value="UniProtKB-UniRule"/>
</dbReference>
<comment type="caution">
    <text evidence="9">The sequence shown here is derived from an EMBL/GenBank/DDBJ whole genome shotgun (WGS) entry which is preliminary data.</text>
</comment>
<dbReference type="Proteomes" id="UP000680020">
    <property type="component" value="Unassembled WGS sequence"/>
</dbReference>
<evidence type="ECO:0000256" key="7">
    <source>
        <dbReference type="PIRNR" id="PIRNR006630"/>
    </source>
</evidence>
<gene>
    <name evidence="9" type="ORF">J7561_02890</name>
</gene>
<dbReference type="Gene3D" id="3.60.110.10">
    <property type="entry name" value="Carbon-nitrogen hydrolase"/>
    <property type="match status" value="1"/>
</dbReference>